<dbReference type="Gene3D" id="3.40.630.40">
    <property type="entry name" value="Zn-dependent exopeptidases"/>
    <property type="match status" value="1"/>
</dbReference>
<keyword evidence="6" id="KW-1185">Reference proteome</keyword>
<dbReference type="PANTHER" id="PTHR30404">
    <property type="entry name" value="N-ACETYLMURAMOYL-L-ALANINE AMIDASE"/>
    <property type="match status" value="1"/>
</dbReference>
<evidence type="ECO:0000256" key="3">
    <source>
        <dbReference type="SAM" id="SignalP"/>
    </source>
</evidence>
<dbReference type="CDD" id="cd02696">
    <property type="entry name" value="MurNAc-LAA"/>
    <property type="match status" value="1"/>
</dbReference>
<protein>
    <submittedName>
        <fullName evidence="5">N-acetylmuramoyl-L-alanine amidase</fullName>
        <ecNumber evidence="5">3.5.1.28</ecNumber>
    </submittedName>
</protein>
<dbReference type="EC" id="3.5.1.28" evidence="5"/>
<evidence type="ECO:0000256" key="1">
    <source>
        <dbReference type="ARBA" id="ARBA00022801"/>
    </source>
</evidence>
<evidence type="ECO:0000259" key="4">
    <source>
        <dbReference type="PROSITE" id="PS51781"/>
    </source>
</evidence>
<organism evidence="5 6">
    <name type="scientific">Shouchella xiaoxiensis</name>
    <dbReference type="NCBI Taxonomy" id="766895"/>
    <lineage>
        <taxon>Bacteria</taxon>
        <taxon>Bacillati</taxon>
        <taxon>Bacillota</taxon>
        <taxon>Bacilli</taxon>
        <taxon>Bacillales</taxon>
        <taxon>Bacillaceae</taxon>
        <taxon>Shouchella</taxon>
    </lineage>
</organism>
<evidence type="ECO:0000313" key="6">
    <source>
        <dbReference type="Proteomes" id="UP001179280"/>
    </source>
</evidence>
<reference evidence="5" key="1">
    <citation type="submission" date="2021-01" db="EMBL/GenBank/DDBJ databases">
        <title>Genomic Encyclopedia of Type Strains, Phase IV (KMG-IV): sequencing the most valuable type-strain genomes for metagenomic binning, comparative biology and taxonomic classification.</title>
        <authorList>
            <person name="Goeker M."/>
        </authorList>
    </citation>
    <scope>NUCLEOTIDE SEQUENCE</scope>
    <source>
        <strain evidence="5">DSM 21943</strain>
    </source>
</reference>
<evidence type="ECO:0000256" key="2">
    <source>
        <dbReference type="ARBA" id="ARBA00023316"/>
    </source>
</evidence>
<keyword evidence="2" id="KW-0961">Cell wall biogenesis/degradation</keyword>
<dbReference type="InterPro" id="IPR050695">
    <property type="entry name" value="N-acetylmuramoyl_amidase_3"/>
</dbReference>
<feature type="domain" description="SH3b" evidence="4">
    <location>
        <begin position="28"/>
        <end position="94"/>
    </location>
</feature>
<feature type="signal peptide" evidence="3">
    <location>
        <begin position="1"/>
        <end position="27"/>
    </location>
</feature>
<name>A0ABS2SWW0_9BACI</name>
<dbReference type="PANTHER" id="PTHR30404:SF0">
    <property type="entry name" value="N-ACETYLMURAMOYL-L-ALANINE AMIDASE AMIC"/>
    <property type="match status" value="1"/>
</dbReference>
<dbReference type="Gene3D" id="2.30.30.40">
    <property type="entry name" value="SH3 Domains"/>
    <property type="match status" value="1"/>
</dbReference>
<dbReference type="SUPFAM" id="SSF53187">
    <property type="entry name" value="Zn-dependent exopeptidases"/>
    <property type="match status" value="1"/>
</dbReference>
<dbReference type="RefSeq" id="WP_204467427.1">
    <property type="nucleotide sequence ID" value="NZ_JAFBCV010000011.1"/>
</dbReference>
<accession>A0ABS2SWW0</accession>
<evidence type="ECO:0000313" key="5">
    <source>
        <dbReference type="EMBL" id="MBM7840019.1"/>
    </source>
</evidence>
<keyword evidence="3" id="KW-0732">Signal</keyword>
<feature type="chain" id="PRO_5046463901" evidence="3">
    <location>
        <begin position="28"/>
        <end position="273"/>
    </location>
</feature>
<dbReference type="PROSITE" id="PS51781">
    <property type="entry name" value="SH3B"/>
    <property type="match status" value="1"/>
</dbReference>
<dbReference type="SMART" id="SM00287">
    <property type="entry name" value="SH3b"/>
    <property type="match status" value="1"/>
</dbReference>
<dbReference type="InterPro" id="IPR003646">
    <property type="entry name" value="SH3-like_bac-type"/>
</dbReference>
<keyword evidence="1 5" id="KW-0378">Hydrolase</keyword>
<comment type="caution">
    <text evidence="5">The sequence shown here is derived from an EMBL/GenBank/DDBJ whole genome shotgun (WGS) entry which is preliminary data.</text>
</comment>
<dbReference type="Pfam" id="PF08239">
    <property type="entry name" value="SH3_3"/>
    <property type="match status" value="1"/>
</dbReference>
<dbReference type="InterPro" id="IPR002508">
    <property type="entry name" value="MurNAc-LAA_cat"/>
</dbReference>
<dbReference type="Pfam" id="PF01520">
    <property type="entry name" value="Amidase_3"/>
    <property type="match status" value="1"/>
</dbReference>
<dbReference type="SMART" id="SM00646">
    <property type="entry name" value="Ami_3"/>
    <property type="match status" value="1"/>
</dbReference>
<gene>
    <name evidence="5" type="ORF">JOC54_003299</name>
</gene>
<proteinExistence type="predicted"/>
<dbReference type="Proteomes" id="UP001179280">
    <property type="component" value="Unassembled WGS sequence"/>
</dbReference>
<sequence length="273" mass="29311">MNLKRVILFITILMTLSLTFAASFASAVEEGEVNVNTSLNVRSAPGTWADVVGTKQSGERVTFTDEGNGWGRLTDGTGYVSLEWIKRGVVTSSDPGSGGQKRIMLDPGHGGHDSGAAANGLLEKNVVLDISRKTKAILEEHGYTVSLTRNDDVFLSLEERVARTNTWGADQFISIHANGYTDPNANGIETYYHPSSPVGKTIATSIQSGLINETNGVNRGVKEETFYVLRNSTVPAALVEVGFITNQNDASKLANESYRSQLAQAIAKGIMAQ</sequence>
<dbReference type="EMBL" id="JAFBCV010000011">
    <property type="protein sequence ID" value="MBM7840019.1"/>
    <property type="molecule type" value="Genomic_DNA"/>
</dbReference>
<dbReference type="GO" id="GO:0008745">
    <property type="term" value="F:N-acetylmuramoyl-L-alanine amidase activity"/>
    <property type="evidence" value="ECO:0007669"/>
    <property type="project" value="UniProtKB-EC"/>
</dbReference>